<dbReference type="PANTHER" id="PTHR43542:SF1">
    <property type="entry name" value="METHYLTRANSFERASE"/>
    <property type="match status" value="1"/>
</dbReference>
<accession>A0A9D1KL55</accession>
<dbReference type="EMBL" id="DVLL01000020">
    <property type="protein sequence ID" value="HIT59092.1"/>
    <property type="molecule type" value="Genomic_DNA"/>
</dbReference>
<comment type="caution">
    <text evidence="3">The sequence shown here is derived from an EMBL/GenBank/DDBJ whole genome shotgun (WGS) entry which is preliminary data.</text>
</comment>
<dbReference type="Proteomes" id="UP000824136">
    <property type="component" value="Unassembled WGS sequence"/>
</dbReference>
<dbReference type="CDD" id="cd02440">
    <property type="entry name" value="AdoMet_MTases"/>
    <property type="match status" value="1"/>
</dbReference>
<dbReference type="Gene3D" id="3.40.50.150">
    <property type="entry name" value="Vaccinia Virus protein VP39"/>
    <property type="match status" value="1"/>
</dbReference>
<evidence type="ECO:0000313" key="3">
    <source>
        <dbReference type="EMBL" id="HIT59092.1"/>
    </source>
</evidence>
<gene>
    <name evidence="3" type="primary">rsmD</name>
    <name evidence="3" type="ORF">IAC39_05240</name>
</gene>
<keyword evidence="2 3" id="KW-0808">Transferase</keyword>
<proteinExistence type="predicted"/>
<sequence>MRVITGSLRGKKLQTLAGLDVRPTTDKVKEAIFSIVHFDLPGAKVLDLFAGSGQLGIEAISRGASSCVFVDRSKDAVAVVRKNVSDCKIDGLVTIQNCDSLDYLRSSKNSFDIAFLDPPYEHGLVEKALALLEPKMNAGGIVVCEHESELELPEIIGRLRIRRKYSYGKKIALSVYQIEDGGNTSE</sequence>
<keyword evidence="1 3" id="KW-0489">Methyltransferase</keyword>
<dbReference type="GO" id="GO:0003676">
    <property type="term" value="F:nucleic acid binding"/>
    <property type="evidence" value="ECO:0007669"/>
    <property type="project" value="InterPro"/>
</dbReference>
<name>A0A9D1KL55_9FIRM</name>
<protein>
    <submittedName>
        <fullName evidence="3">16S rRNA (Guanine(966)-N(2))-methyltransferase RsmD</fullName>
        <ecNumber evidence="3">2.1.1.171</ecNumber>
    </submittedName>
</protein>
<dbReference type="SUPFAM" id="SSF53335">
    <property type="entry name" value="S-adenosyl-L-methionine-dependent methyltransferases"/>
    <property type="match status" value="1"/>
</dbReference>
<dbReference type="PROSITE" id="PS00092">
    <property type="entry name" value="N6_MTASE"/>
    <property type="match status" value="1"/>
</dbReference>
<dbReference type="Pfam" id="PF03602">
    <property type="entry name" value="Cons_hypoth95"/>
    <property type="match status" value="1"/>
</dbReference>
<dbReference type="NCBIfam" id="TIGR00095">
    <property type="entry name" value="16S rRNA (guanine(966)-N(2))-methyltransferase RsmD"/>
    <property type="match status" value="1"/>
</dbReference>
<reference evidence="3" key="2">
    <citation type="journal article" date="2021" name="PeerJ">
        <title>Extensive microbial diversity within the chicken gut microbiome revealed by metagenomics and culture.</title>
        <authorList>
            <person name="Gilroy R."/>
            <person name="Ravi A."/>
            <person name="Getino M."/>
            <person name="Pursley I."/>
            <person name="Horton D.L."/>
            <person name="Alikhan N.F."/>
            <person name="Baker D."/>
            <person name="Gharbi K."/>
            <person name="Hall N."/>
            <person name="Watson M."/>
            <person name="Adriaenssens E.M."/>
            <person name="Foster-Nyarko E."/>
            <person name="Jarju S."/>
            <person name="Secka A."/>
            <person name="Antonio M."/>
            <person name="Oren A."/>
            <person name="Chaudhuri R.R."/>
            <person name="La Ragione R."/>
            <person name="Hildebrand F."/>
            <person name="Pallen M.J."/>
        </authorList>
    </citation>
    <scope>NUCLEOTIDE SEQUENCE</scope>
    <source>
        <strain evidence="3">CHK33-4379</strain>
    </source>
</reference>
<dbReference type="AlphaFoldDB" id="A0A9D1KL55"/>
<evidence type="ECO:0000256" key="1">
    <source>
        <dbReference type="ARBA" id="ARBA00022603"/>
    </source>
</evidence>
<reference evidence="3" key="1">
    <citation type="submission" date="2020-10" db="EMBL/GenBank/DDBJ databases">
        <authorList>
            <person name="Gilroy R."/>
        </authorList>
    </citation>
    <scope>NUCLEOTIDE SEQUENCE</scope>
    <source>
        <strain evidence="3">CHK33-4379</strain>
    </source>
</reference>
<dbReference type="PIRSF" id="PIRSF004553">
    <property type="entry name" value="CHP00095"/>
    <property type="match status" value="1"/>
</dbReference>
<dbReference type="InterPro" id="IPR002052">
    <property type="entry name" value="DNA_methylase_N6_adenine_CS"/>
</dbReference>
<dbReference type="InterPro" id="IPR029063">
    <property type="entry name" value="SAM-dependent_MTases_sf"/>
</dbReference>
<evidence type="ECO:0000256" key="2">
    <source>
        <dbReference type="ARBA" id="ARBA00022679"/>
    </source>
</evidence>
<organism evidence="3 4">
    <name type="scientific">Candidatus Faeciplasma pullistercoris</name>
    <dbReference type="NCBI Taxonomy" id="2840800"/>
    <lineage>
        <taxon>Bacteria</taxon>
        <taxon>Bacillati</taxon>
        <taxon>Bacillota</taxon>
        <taxon>Clostridia</taxon>
        <taxon>Eubacteriales</taxon>
        <taxon>Oscillospiraceae</taxon>
        <taxon>Oscillospiraceae incertae sedis</taxon>
        <taxon>Candidatus Faeciplasma</taxon>
    </lineage>
</organism>
<dbReference type="EC" id="2.1.1.171" evidence="3"/>
<dbReference type="GO" id="GO:0052913">
    <property type="term" value="F:16S rRNA (guanine(966)-N(2))-methyltransferase activity"/>
    <property type="evidence" value="ECO:0007669"/>
    <property type="project" value="UniProtKB-EC"/>
</dbReference>
<evidence type="ECO:0000313" key="4">
    <source>
        <dbReference type="Proteomes" id="UP000824136"/>
    </source>
</evidence>
<dbReference type="PANTHER" id="PTHR43542">
    <property type="entry name" value="METHYLTRANSFERASE"/>
    <property type="match status" value="1"/>
</dbReference>
<dbReference type="InterPro" id="IPR004398">
    <property type="entry name" value="RNA_MeTrfase_RsmD"/>
</dbReference>